<dbReference type="Gene3D" id="3.30.2350.10">
    <property type="entry name" value="Pseudouridine synthase"/>
    <property type="match status" value="1"/>
</dbReference>
<dbReference type="InterPro" id="IPR006224">
    <property type="entry name" value="PsdUridine_synth_RluA-like_CS"/>
</dbReference>
<dbReference type="GO" id="GO:0009982">
    <property type="term" value="F:pseudouridine synthase activity"/>
    <property type="evidence" value="ECO:0007669"/>
    <property type="project" value="InterPro"/>
</dbReference>
<dbReference type="SUPFAM" id="SSF55120">
    <property type="entry name" value="Pseudouridine synthase"/>
    <property type="match status" value="1"/>
</dbReference>
<dbReference type="GO" id="GO:0000455">
    <property type="term" value="P:enzyme-directed rRNA pseudouridine synthesis"/>
    <property type="evidence" value="ECO:0007669"/>
    <property type="project" value="TreeGrafter"/>
</dbReference>
<evidence type="ECO:0000256" key="1">
    <source>
        <dbReference type="ARBA" id="ARBA00010876"/>
    </source>
</evidence>
<dbReference type="PROSITE" id="PS01129">
    <property type="entry name" value="PSI_RLU"/>
    <property type="match status" value="1"/>
</dbReference>
<comment type="similarity">
    <text evidence="1">Belongs to the pseudouridine synthase RluA family.</text>
</comment>
<evidence type="ECO:0000313" key="3">
    <source>
        <dbReference type="EMBL" id="PKD43500.1"/>
    </source>
</evidence>
<dbReference type="InterPro" id="IPR050188">
    <property type="entry name" value="RluA_PseudoU_synthase"/>
</dbReference>
<gene>
    <name evidence="3" type="ORF">CWD77_07985</name>
</gene>
<organism evidence="3 4">
    <name type="scientific">Rhodohalobacter barkolensis</name>
    <dbReference type="NCBI Taxonomy" id="2053187"/>
    <lineage>
        <taxon>Bacteria</taxon>
        <taxon>Pseudomonadati</taxon>
        <taxon>Balneolota</taxon>
        <taxon>Balneolia</taxon>
        <taxon>Balneolales</taxon>
        <taxon>Balneolaceae</taxon>
        <taxon>Rhodohalobacter</taxon>
    </lineage>
</organism>
<dbReference type="Pfam" id="PF00849">
    <property type="entry name" value="PseudoU_synth_2"/>
    <property type="match status" value="1"/>
</dbReference>
<dbReference type="PANTHER" id="PTHR21600:SF87">
    <property type="entry name" value="RNA PSEUDOURIDYLATE SYNTHASE DOMAIN-CONTAINING PROTEIN 1"/>
    <property type="match status" value="1"/>
</dbReference>
<evidence type="ECO:0000259" key="2">
    <source>
        <dbReference type="Pfam" id="PF00849"/>
    </source>
</evidence>
<dbReference type="OrthoDB" id="9807829at2"/>
<dbReference type="InterPro" id="IPR020103">
    <property type="entry name" value="PsdUridine_synth_cat_dom_sf"/>
</dbReference>
<reference evidence="3 4" key="1">
    <citation type="submission" date="2017-11" db="EMBL/GenBank/DDBJ databases">
        <title>Rhodohalobacter 15182 sp. nov., isolated from a salt lake.</title>
        <authorList>
            <person name="Han S."/>
        </authorList>
    </citation>
    <scope>NUCLEOTIDE SEQUENCE [LARGE SCALE GENOMIC DNA]</scope>
    <source>
        <strain evidence="3 4">15182</strain>
    </source>
</reference>
<evidence type="ECO:0000313" key="4">
    <source>
        <dbReference type="Proteomes" id="UP000233398"/>
    </source>
</evidence>
<accession>A0A2N0VH36</accession>
<dbReference type="InterPro" id="IPR006145">
    <property type="entry name" value="PsdUridine_synth_RsuA/RluA"/>
</dbReference>
<dbReference type="AlphaFoldDB" id="A0A2N0VH36"/>
<name>A0A2N0VH36_9BACT</name>
<dbReference type="GO" id="GO:0003723">
    <property type="term" value="F:RNA binding"/>
    <property type="evidence" value="ECO:0007669"/>
    <property type="project" value="InterPro"/>
</dbReference>
<dbReference type="Proteomes" id="UP000233398">
    <property type="component" value="Unassembled WGS sequence"/>
</dbReference>
<comment type="caution">
    <text evidence="3">The sequence shown here is derived from an EMBL/GenBank/DDBJ whole genome shotgun (WGS) entry which is preliminary data.</text>
</comment>
<feature type="domain" description="Pseudouridine synthase RsuA/RluA-like" evidence="2">
    <location>
        <begin position="118"/>
        <end position="262"/>
    </location>
</feature>
<keyword evidence="4" id="KW-1185">Reference proteome</keyword>
<protein>
    <submittedName>
        <fullName evidence="3">RluA family pseudouridine synthase</fullName>
    </submittedName>
</protein>
<dbReference type="EMBL" id="PISP01000002">
    <property type="protein sequence ID" value="PKD43500.1"/>
    <property type="molecule type" value="Genomic_DNA"/>
</dbReference>
<dbReference type="GO" id="GO:0140098">
    <property type="term" value="F:catalytic activity, acting on RNA"/>
    <property type="evidence" value="ECO:0007669"/>
    <property type="project" value="UniProtKB-ARBA"/>
</dbReference>
<sequence length="308" mass="34723">MPSARSENGIIISMMNLKREKSACPVRVVAPYELNRTINIKPADAGKTVLDFFDERFPYLGRDIWIDRINHGWITEGTQPVSSDFTIKPHLRLNHFSPKVKEPAVASDIRVLDETDDWLAVYKPAPLPMHQGGRYYKNTLLYMLKEMGYDNLKMVHRLDAVTSGVVLLAKHKESAKNLRVAFESGLVRKVYHAVVLGEMTEPITIEVPIRRKRGFVFECGEGLTGAKSAITKFFPEEVQDGKTVVRCEPLTGRTHQIRLHLKYAGFPIVDDPIYGPNGDDSGQKLQNSAISLRSSGIEIDELDIRVNH</sequence>
<dbReference type="PANTHER" id="PTHR21600">
    <property type="entry name" value="MITOCHONDRIAL RNA PSEUDOURIDINE SYNTHASE"/>
    <property type="match status" value="1"/>
</dbReference>
<proteinExistence type="inferred from homology"/>